<keyword evidence="2" id="KW-1185">Reference proteome</keyword>
<reference evidence="1 2" key="1">
    <citation type="submission" date="2019-11" db="EMBL/GenBank/DDBJ databases">
        <authorList>
            <person name="Li X.-J."/>
            <person name="Feng X.-M."/>
        </authorList>
    </citation>
    <scope>NUCLEOTIDE SEQUENCE [LARGE SCALE GENOMIC DNA]</scope>
    <source>
        <strain evidence="1 2">XMNu-373</strain>
    </source>
</reference>
<evidence type="ECO:0000313" key="1">
    <source>
        <dbReference type="EMBL" id="NDL61127.1"/>
    </source>
</evidence>
<dbReference type="EMBL" id="WLZY01000020">
    <property type="protein sequence ID" value="NDL61127.1"/>
    <property type="molecule type" value="Genomic_DNA"/>
</dbReference>
<evidence type="ECO:0000313" key="2">
    <source>
        <dbReference type="Proteomes" id="UP000460435"/>
    </source>
</evidence>
<sequence>MNTPRLLPPTSAIDYAYFRDRLADPTVLDHSVAVRLHRVSLLAVAVGGPRRGGYLSVDLLLTAVAVGDLLTGRRGFPDVRVRWSPYTDTCHVVEWGEPAPEESDAARGRFYGYREAAITAFLAPSGASGGAR</sequence>
<comment type="caution">
    <text evidence="1">The sequence shown here is derived from an EMBL/GenBank/DDBJ whole genome shotgun (WGS) entry which is preliminary data.</text>
</comment>
<organism evidence="1 2">
    <name type="scientific">Phytoactinopolyspora mesophila</name>
    <dbReference type="NCBI Taxonomy" id="2650750"/>
    <lineage>
        <taxon>Bacteria</taxon>
        <taxon>Bacillati</taxon>
        <taxon>Actinomycetota</taxon>
        <taxon>Actinomycetes</taxon>
        <taxon>Jiangellales</taxon>
        <taxon>Jiangellaceae</taxon>
        <taxon>Phytoactinopolyspora</taxon>
    </lineage>
</organism>
<dbReference type="Pfam" id="PF19819">
    <property type="entry name" value="DUF6302"/>
    <property type="match status" value="1"/>
</dbReference>
<name>A0A7K3MDJ3_9ACTN</name>
<accession>A0A7K3MDJ3</accession>
<dbReference type="Proteomes" id="UP000460435">
    <property type="component" value="Unassembled WGS sequence"/>
</dbReference>
<protein>
    <submittedName>
        <fullName evidence="1">Uncharacterized protein</fullName>
    </submittedName>
</protein>
<dbReference type="AlphaFoldDB" id="A0A7K3MDJ3"/>
<dbReference type="InterPro" id="IPR046269">
    <property type="entry name" value="DUF6302"/>
</dbReference>
<dbReference type="RefSeq" id="WP_162453846.1">
    <property type="nucleotide sequence ID" value="NZ_WLZY01000020.1"/>
</dbReference>
<gene>
    <name evidence="1" type="ORF">F7O44_29075</name>
</gene>
<proteinExistence type="predicted"/>